<protein>
    <submittedName>
        <fullName evidence="1">Uncharacterized protein</fullName>
    </submittedName>
</protein>
<organism evidence="1">
    <name type="scientific">Bacteroides intestinalis</name>
    <dbReference type="NCBI Taxonomy" id="329854"/>
    <lineage>
        <taxon>Bacteria</taxon>
        <taxon>Pseudomonadati</taxon>
        <taxon>Bacteroidota</taxon>
        <taxon>Bacteroidia</taxon>
        <taxon>Bacteroidales</taxon>
        <taxon>Bacteroidaceae</taxon>
        <taxon>Bacteroides</taxon>
    </lineage>
</organism>
<proteinExistence type="predicted"/>
<dbReference type="EMBL" id="CACRSU010000048">
    <property type="protein sequence ID" value="VYT45317.1"/>
    <property type="molecule type" value="Genomic_DNA"/>
</dbReference>
<reference evidence="1" key="1">
    <citation type="submission" date="2019-11" db="EMBL/GenBank/DDBJ databases">
        <authorList>
            <person name="Feng L."/>
        </authorList>
    </citation>
    <scope>NUCLEOTIDE SEQUENCE</scope>
    <source>
        <strain evidence="1">BintestinalisLFYP9</strain>
    </source>
</reference>
<evidence type="ECO:0000313" key="1">
    <source>
        <dbReference type="EMBL" id="VYT45317.1"/>
    </source>
</evidence>
<dbReference type="AlphaFoldDB" id="A0A6N2WUA9"/>
<accession>A0A6N2WUA9</accession>
<sequence>MYYNLGLTKRKGLSNKNPSTAICKGGKSQLSDLFSQPYIIINRRYHY</sequence>
<name>A0A6N2WUA9_9BACE</name>
<gene>
    <name evidence="1" type="ORF">BILFYP9_03800</name>
</gene>